<reference evidence="8" key="1">
    <citation type="submission" date="2018-01" db="EMBL/GenBank/DDBJ databases">
        <title>Draft genome sequence of Bandra megavirus.</title>
        <authorList>
            <person name="Chatterjee A."/>
            <person name="Yadav R."/>
            <person name="Kondabagil K."/>
        </authorList>
    </citation>
    <scope>NUCLEOTIDE SEQUENCE</scope>
    <source>
        <strain evidence="8">KK-1</strain>
    </source>
</reference>
<keyword evidence="2" id="KW-0479">Metal-binding</keyword>
<dbReference type="GO" id="GO:0016705">
    <property type="term" value="F:oxidoreductase activity, acting on paired donors, with incorporation or reduction of molecular oxygen"/>
    <property type="evidence" value="ECO:0007669"/>
    <property type="project" value="InterPro"/>
</dbReference>
<keyword evidence="5" id="KW-0408">Iron</keyword>
<keyword evidence="6" id="KW-1133">Transmembrane helix</keyword>
<keyword evidence="6" id="KW-0812">Transmembrane</keyword>
<keyword evidence="6" id="KW-0472">Membrane</keyword>
<dbReference type="SMR" id="A0A2K9V8W3"/>
<keyword evidence="3" id="KW-0223">Dioxygenase</keyword>
<dbReference type="EMBL" id="MG779362">
    <property type="protein sequence ID" value="AUV58657.1"/>
    <property type="molecule type" value="Genomic_DNA"/>
</dbReference>
<evidence type="ECO:0000256" key="2">
    <source>
        <dbReference type="ARBA" id="ARBA00022723"/>
    </source>
</evidence>
<dbReference type="Gene3D" id="2.60.120.620">
    <property type="entry name" value="q2cbj1_9rhob like domain"/>
    <property type="match status" value="1"/>
</dbReference>
<dbReference type="PANTHER" id="PTHR10869:SF246">
    <property type="entry name" value="TRANSMEMBRANE PROLYL 4-HYDROXYLASE"/>
    <property type="match status" value="1"/>
</dbReference>
<dbReference type="SMART" id="SM00702">
    <property type="entry name" value="P4Hc"/>
    <property type="match status" value="1"/>
</dbReference>
<dbReference type="InterPro" id="IPR005123">
    <property type="entry name" value="Oxoglu/Fe-dep_dioxygenase_dom"/>
</dbReference>
<dbReference type="GO" id="GO:0031418">
    <property type="term" value="F:L-ascorbic acid binding"/>
    <property type="evidence" value="ECO:0007669"/>
    <property type="project" value="InterPro"/>
</dbReference>
<dbReference type="GO" id="GO:0005506">
    <property type="term" value="F:iron ion binding"/>
    <property type="evidence" value="ECO:0007669"/>
    <property type="project" value="InterPro"/>
</dbReference>
<dbReference type="PANTHER" id="PTHR10869">
    <property type="entry name" value="PROLYL 4-HYDROXYLASE ALPHA SUBUNIT"/>
    <property type="match status" value="1"/>
</dbReference>
<dbReference type="InterPro" id="IPR044862">
    <property type="entry name" value="Pro_4_hyd_alph_FE2OG_OXY"/>
</dbReference>
<dbReference type="PROSITE" id="PS51471">
    <property type="entry name" value="FE2OG_OXY"/>
    <property type="match status" value="1"/>
</dbReference>
<evidence type="ECO:0000313" key="8">
    <source>
        <dbReference type="EMBL" id="AUV58657.1"/>
    </source>
</evidence>
<evidence type="ECO:0000259" key="7">
    <source>
        <dbReference type="PROSITE" id="PS51471"/>
    </source>
</evidence>
<dbReference type="InterPro" id="IPR045054">
    <property type="entry name" value="P4HA-like"/>
</dbReference>
<feature type="domain" description="Fe2OG dioxygenase" evidence="7">
    <location>
        <begin position="125"/>
        <end position="235"/>
    </location>
</feature>
<evidence type="ECO:0000256" key="6">
    <source>
        <dbReference type="SAM" id="Phobius"/>
    </source>
</evidence>
<organism evidence="8">
    <name type="scientific">Bandra megavirus</name>
    <dbReference type="NCBI Taxonomy" id="2071566"/>
    <lineage>
        <taxon>Viruses</taxon>
        <taxon>Varidnaviria</taxon>
        <taxon>Bamfordvirae</taxon>
        <taxon>Nucleocytoviricota</taxon>
        <taxon>Megaviricetes</taxon>
        <taxon>Imitervirales</taxon>
        <taxon>Mimiviridae</taxon>
        <taxon>Megamimivirinae</taxon>
        <taxon>Megavirus</taxon>
    </lineage>
</organism>
<evidence type="ECO:0000256" key="4">
    <source>
        <dbReference type="ARBA" id="ARBA00023002"/>
    </source>
</evidence>
<evidence type="ECO:0000256" key="5">
    <source>
        <dbReference type="ARBA" id="ARBA00023004"/>
    </source>
</evidence>
<keyword evidence="4" id="KW-0560">Oxidoreductase</keyword>
<evidence type="ECO:0000256" key="3">
    <source>
        <dbReference type="ARBA" id="ARBA00022964"/>
    </source>
</evidence>
<protein>
    <submittedName>
        <fullName evidence="8">Prolyl 4-hydroxylase</fullName>
    </submittedName>
</protein>
<dbReference type="InterPro" id="IPR006620">
    <property type="entry name" value="Pro_4_hyd_alph"/>
</dbReference>
<comment type="cofactor">
    <cofactor evidence="1">
        <name>L-ascorbate</name>
        <dbReference type="ChEBI" id="CHEBI:38290"/>
    </cofactor>
</comment>
<sequence length="240" mass="27957">MNWIIVIIIIVVVLLILISLGIFLYVRYRDNKNISTFTPINTDSLNYANITDDYDKPFVIKNFIEPSKCQEIMKNCRNKLFDSEVISGKNSKIRNSQQCWIPKNDPMVLNMFENISKQFGIPFENAEDLQVVRYLPGQYYNEHHDACCDDTDKCREFISRGGQRKLTVLIYLNNEFEGGCTYFKNLELRAKPSTGDALVFYPLAKNVNKCHPLSLHAGMPVTSGEKWIANIWFRENRFRY</sequence>
<evidence type="ECO:0000256" key="1">
    <source>
        <dbReference type="ARBA" id="ARBA00001961"/>
    </source>
</evidence>
<feature type="transmembrane region" description="Helical" evidence="6">
    <location>
        <begin position="6"/>
        <end position="26"/>
    </location>
</feature>
<dbReference type="Pfam" id="PF13640">
    <property type="entry name" value="2OG-FeII_Oxy_3"/>
    <property type="match status" value="1"/>
</dbReference>
<accession>A0A2K9V8W3</accession>
<dbReference type="GO" id="GO:0051213">
    <property type="term" value="F:dioxygenase activity"/>
    <property type="evidence" value="ECO:0007669"/>
    <property type="project" value="UniProtKB-KW"/>
</dbReference>
<name>A0A2K9V8W3_9VIRU</name>
<proteinExistence type="predicted"/>